<reference evidence="2 3" key="1">
    <citation type="journal article" date="2016" name="Nat. Commun.">
        <title>Thousands of microbial genomes shed light on interconnected biogeochemical processes in an aquifer system.</title>
        <authorList>
            <person name="Anantharaman K."/>
            <person name="Brown C.T."/>
            <person name="Hug L.A."/>
            <person name="Sharon I."/>
            <person name="Castelle C.J."/>
            <person name="Probst A.J."/>
            <person name="Thomas B.C."/>
            <person name="Singh A."/>
            <person name="Wilkins M.J."/>
            <person name="Karaoz U."/>
            <person name="Brodie E.L."/>
            <person name="Williams K.H."/>
            <person name="Hubbard S.S."/>
            <person name="Banfield J.F."/>
        </authorList>
    </citation>
    <scope>NUCLEOTIDE SEQUENCE [LARGE SCALE GENOMIC DNA]</scope>
</reference>
<dbReference type="AlphaFoldDB" id="A0A1G2CRL0"/>
<name>A0A1G2CRL0_9BACT</name>
<gene>
    <name evidence="2" type="ORF">A2648_00575</name>
</gene>
<dbReference type="InterPro" id="IPR044020">
    <property type="entry name" value="DUF5676"/>
</dbReference>
<keyword evidence="1" id="KW-1133">Transmembrane helix</keyword>
<keyword evidence="1" id="KW-0812">Transmembrane</keyword>
<protein>
    <submittedName>
        <fullName evidence="2">Uncharacterized protein</fullName>
    </submittedName>
</protein>
<sequence>MINTTKALRIGSAWISVVYVICFGGVALLPGIRPWFMKYALHTELDIGTNVMTLTTFITGFIIWNVVAVIAVWLYAVISNYFNK</sequence>
<keyword evidence="1" id="KW-0472">Membrane</keyword>
<evidence type="ECO:0000256" key="1">
    <source>
        <dbReference type="SAM" id="Phobius"/>
    </source>
</evidence>
<organism evidence="2 3">
    <name type="scientific">Candidatus Lloydbacteria bacterium RIFCSPHIGHO2_01_FULL_41_20</name>
    <dbReference type="NCBI Taxonomy" id="1798657"/>
    <lineage>
        <taxon>Bacteria</taxon>
        <taxon>Candidatus Lloydiibacteriota</taxon>
    </lineage>
</organism>
<evidence type="ECO:0000313" key="2">
    <source>
        <dbReference type="EMBL" id="OGZ03887.1"/>
    </source>
</evidence>
<dbReference type="STRING" id="1798657.A2648_00575"/>
<comment type="caution">
    <text evidence="2">The sequence shown here is derived from an EMBL/GenBank/DDBJ whole genome shotgun (WGS) entry which is preliminary data.</text>
</comment>
<dbReference type="EMBL" id="MHLH01000014">
    <property type="protein sequence ID" value="OGZ03887.1"/>
    <property type="molecule type" value="Genomic_DNA"/>
</dbReference>
<proteinExistence type="predicted"/>
<accession>A0A1G2CRL0</accession>
<dbReference type="Pfam" id="PF18926">
    <property type="entry name" value="DUF5676"/>
    <property type="match status" value="1"/>
</dbReference>
<feature type="transmembrane region" description="Helical" evidence="1">
    <location>
        <begin position="12"/>
        <end position="32"/>
    </location>
</feature>
<feature type="transmembrane region" description="Helical" evidence="1">
    <location>
        <begin position="52"/>
        <end position="78"/>
    </location>
</feature>
<evidence type="ECO:0000313" key="3">
    <source>
        <dbReference type="Proteomes" id="UP000178841"/>
    </source>
</evidence>
<dbReference type="Proteomes" id="UP000178841">
    <property type="component" value="Unassembled WGS sequence"/>
</dbReference>